<dbReference type="GO" id="GO:0004602">
    <property type="term" value="F:glutathione peroxidase activity"/>
    <property type="evidence" value="ECO:0007669"/>
    <property type="project" value="TreeGrafter"/>
</dbReference>
<dbReference type="RefSeq" id="WP_050429731.1">
    <property type="nucleotide sequence ID" value="NZ_CP012159.1"/>
</dbReference>
<feature type="domain" description="DSBA-like thioredoxin" evidence="2">
    <location>
        <begin position="4"/>
        <end position="197"/>
    </location>
</feature>
<sequence length="214" mass="23426">MKRVVFFYDFSCPYAYLAHTQIEAVTRRAGAELVWSPFLLGGVFKALGVPQVPAEGMPPAKARHNDLDMHRWADHWGVPLRMPSTHPNRTVLALRATLASHDLPRASRALFDAYWVQSLDVSQPSIVRDALDGAGLDGSALVARADDPAIKDQLRQHTDTALAAGVFGAPAFLVTTPSVSGALFWGQDRFDLVERTLDGWIPPEFRAAPSEVTP</sequence>
<keyword evidence="4" id="KW-1185">Reference proteome</keyword>
<dbReference type="InterPro" id="IPR014440">
    <property type="entry name" value="HCCAis_GSTk"/>
</dbReference>
<dbReference type="SUPFAM" id="SSF52833">
    <property type="entry name" value="Thioredoxin-like"/>
    <property type="match status" value="1"/>
</dbReference>
<evidence type="ECO:0000313" key="3">
    <source>
        <dbReference type="EMBL" id="AKT37350.1"/>
    </source>
</evidence>
<dbReference type="PANTHER" id="PTHR42943:SF4">
    <property type="entry name" value="C2H2-TYPE DOMAIN-CONTAINING PROTEIN"/>
    <property type="match status" value="1"/>
</dbReference>
<reference evidence="3 4" key="1">
    <citation type="submission" date="2015-07" db="EMBL/GenBank/DDBJ databases">
        <title>Genome analysis of myxobacterium Chondromyces crocatus Cm c5 reveals a high potential for natural compound synthesis and the genetic basis for the loss of fruiting body formation.</title>
        <authorList>
            <person name="Zaburannyi N."/>
            <person name="Bunk B."/>
            <person name="Maier J."/>
            <person name="Overmann J."/>
            <person name="Mueller R."/>
        </authorList>
    </citation>
    <scope>NUCLEOTIDE SEQUENCE [LARGE SCALE GENOMIC DNA]</scope>
    <source>
        <strain evidence="3 4">Cm c5</strain>
    </source>
</reference>
<keyword evidence="1 3" id="KW-0413">Isomerase</keyword>
<dbReference type="Gene3D" id="3.40.30.10">
    <property type="entry name" value="Glutaredoxin"/>
    <property type="match status" value="1"/>
</dbReference>
<dbReference type="Pfam" id="PF01323">
    <property type="entry name" value="DSBA"/>
    <property type="match status" value="1"/>
</dbReference>
<evidence type="ECO:0000259" key="2">
    <source>
        <dbReference type="Pfam" id="PF01323"/>
    </source>
</evidence>
<accession>A0A0K1E901</accession>
<organism evidence="3 4">
    <name type="scientific">Chondromyces crocatus</name>
    <dbReference type="NCBI Taxonomy" id="52"/>
    <lineage>
        <taxon>Bacteria</taxon>
        <taxon>Pseudomonadati</taxon>
        <taxon>Myxococcota</taxon>
        <taxon>Polyangia</taxon>
        <taxon>Polyangiales</taxon>
        <taxon>Polyangiaceae</taxon>
        <taxon>Chondromyces</taxon>
    </lineage>
</organism>
<dbReference type="InterPro" id="IPR051924">
    <property type="entry name" value="GST_Kappa/NadH"/>
</dbReference>
<dbReference type="STRING" id="52.CMC5_014850"/>
<dbReference type="KEGG" id="ccro:CMC5_014850"/>
<dbReference type="EC" id="5.99.1.4" evidence="1"/>
<dbReference type="GO" id="GO:0018845">
    <property type="term" value="F:2-hydroxychromene-2-carboxylate isomerase activity"/>
    <property type="evidence" value="ECO:0007669"/>
    <property type="project" value="UniProtKB-UniRule"/>
</dbReference>
<gene>
    <name evidence="3" type="ORF">CMC5_014850</name>
</gene>
<name>A0A0K1E901_CHOCO</name>
<dbReference type="PIRSF" id="PIRSF006386">
    <property type="entry name" value="HCCAis_GSTk"/>
    <property type="match status" value="1"/>
</dbReference>
<dbReference type="EMBL" id="CP012159">
    <property type="protein sequence ID" value="AKT37350.1"/>
    <property type="molecule type" value="Genomic_DNA"/>
</dbReference>
<dbReference type="GO" id="GO:0004364">
    <property type="term" value="F:glutathione transferase activity"/>
    <property type="evidence" value="ECO:0007669"/>
    <property type="project" value="TreeGrafter"/>
</dbReference>
<comment type="similarity">
    <text evidence="1">Belongs to the GST superfamily. NadH family.</text>
</comment>
<evidence type="ECO:0000313" key="4">
    <source>
        <dbReference type="Proteomes" id="UP000067626"/>
    </source>
</evidence>
<dbReference type="InterPro" id="IPR044087">
    <property type="entry name" value="NahD-like"/>
</dbReference>
<dbReference type="InterPro" id="IPR036249">
    <property type="entry name" value="Thioredoxin-like_sf"/>
</dbReference>
<dbReference type="GO" id="GO:1901170">
    <property type="term" value="P:naphthalene catabolic process"/>
    <property type="evidence" value="ECO:0007669"/>
    <property type="project" value="InterPro"/>
</dbReference>
<dbReference type="AlphaFoldDB" id="A0A0K1E901"/>
<comment type="catalytic activity">
    <reaction evidence="1">
        <text>2-hydroxychromene-2-carboxylate = (3E)-4-(2-hydroxyphenyl)-2-oxobut-3-enoate</text>
        <dbReference type="Rhea" id="RHEA:27401"/>
        <dbReference type="ChEBI" id="CHEBI:59350"/>
        <dbReference type="ChEBI" id="CHEBI:59353"/>
        <dbReference type="EC" id="5.99.1.4"/>
    </reaction>
</comment>
<evidence type="ECO:0000256" key="1">
    <source>
        <dbReference type="PIRNR" id="PIRNR006386"/>
    </source>
</evidence>
<dbReference type="CDD" id="cd03022">
    <property type="entry name" value="DsbA_HCCA_Iso"/>
    <property type="match status" value="1"/>
</dbReference>
<dbReference type="InterPro" id="IPR001853">
    <property type="entry name" value="DSBA-like_thioredoxin_dom"/>
</dbReference>
<dbReference type="GO" id="GO:0006749">
    <property type="term" value="P:glutathione metabolic process"/>
    <property type="evidence" value="ECO:0007669"/>
    <property type="project" value="TreeGrafter"/>
</dbReference>
<protein>
    <recommendedName>
        <fullName evidence="1">2-hydroxychromene-2-carboxylate isomerase</fullName>
        <ecNumber evidence="1">5.99.1.4</ecNumber>
    </recommendedName>
</protein>
<proteinExistence type="inferred from homology"/>
<dbReference type="Proteomes" id="UP000067626">
    <property type="component" value="Chromosome"/>
</dbReference>
<dbReference type="PANTHER" id="PTHR42943">
    <property type="entry name" value="GLUTATHIONE S-TRANSFERASE KAPPA"/>
    <property type="match status" value="1"/>
</dbReference>